<name>A0ABQ3JSQ9_9DEIO</name>
<dbReference type="Proteomes" id="UP000619376">
    <property type="component" value="Unassembled WGS sequence"/>
</dbReference>
<keyword evidence="2 5" id="KW-0489">Methyltransferase</keyword>
<proteinExistence type="inferred from homology"/>
<feature type="domain" description="Methyltransferase type 11" evidence="4">
    <location>
        <begin position="69"/>
        <end position="161"/>
    </location>
</feature>
<organism evidence="5 6">
    <name type="scientific">Deinococcus metalli</name>
    <dbReference type="NCBI Taxonomy" id="1141878"/>
    <lineage>
        <taxon>Bacteria</taxon>
        <taxon>Thermotogati</taxon>
        <taxon>Deinococcota</taxon>
        <taxon>Deinococci</taxon>
        <taxon>Deinococcales</taxon>
        <taxon>Deinococcaceae</taxon>
        <taxon>Deinococcus</taxon>
    </lineage>
</organism>
<dbReference type="EMBL" id="BNAJ01000011">
    <property type="protein sequence ID" value="GHF56850.1"/>
    <property type="molecule type" value="Genomic_DNA"/>
</dbReference>
<dbReference type="GO" id="GO:0032259">
    <property type="term" value="P:methylation"/>
    <property type="evidence" value="ECO:0007669"/>
    <property type="project" value="UniProtKB-KW"/>
</dbReference>
<dbReference type="InterPro" id="IPR029063">
    <property type="entry name" value="SAM-dependent_MTases_sf"/>
</dbReference>
<dbReference type="CDD" id="cd02440">
    <property type="entry name" value="AdoMet_MTases"/>
    <property type="match status" value="1"/>
</dbReference>
<evidence type="ECO:0000259" key="4">
    <source>
        <dbReference type="Pfam" id="PF08241"/>
    </source>
</evidence>
<dbReference type="InterPro" id="IPR051052">
    <property type="entry name" value="Diverse_substrate_MTase"/>
</dbReference>
<evidence type="ECO:0000313" key="5">
    <source>
        <dbReference type="EMBL" id="GHF56850.1"/>
    </source>
</evidence>
<keyword evidence="3" id="KW-0808">Transferase</keyword>
<evidence type="ECO:0000256" key="3">
    <source>
        <dbReference type="ARBA" id="ARBA00022679"/>
    </source>
</evidence>
<gene>
    <name evidence="5" type="ORF">GCM10017781_36490</name>
</gene>
<evidence type="ECO:0000256" key="2">
    <source>
        <dbReference type="ARBA" id="ARBA00022603"/>
    </source>
</evidence>
<dbReference type="InterPro" id="IPR013216">
    <property type="entry name" value="Methyltransf_11"/>
</dbReference>
<keyword evidence="6" id="KW-1185">Reference proteome</keyword>
<accession>A0ABQ3JSQ9</accession>
<protein>
    <submittedName>
        <fullName evidence="5">Methyltransferase type 11</fullName>
    </submittedName>
</protein>
<comment type="similarity">
    <text evidence="1">Belongs to the methyltransferase superfamily.</text>
</comment>
<sequence>MGTWTMWTRGVRNIDLPARTARYSGRMAGDHLHFDRVAALYHAARPAYPAALYDQLEAWGALRPGMTVLELGPGTGQATRDLLARGVASIDAVELGDTMAAYLRRTLPDPRLTVIVGNAHDVRLPDHRYDLAVAATSFHWLDPAVMVPKLARATRAGAALAVWWTLFGDPAHSTPFRTGLRRIEEAHGLVSDRGVAPLQLHDRTADLQIGGFFGDVQHALFRWSVELDAAQATALFGTFPTWAAAGTAVREVGELVQHLGGSVTDHFMTALYGAWRGGRAQ</sequence>
<dbReference type="PANTHER" id="PTHR44942:SF4">
    <property type="entry name" value="METHYLTRANSFERASE TYPE 11 DOMAIN-CONTAINING PROTEIN"/>
    <property type="match status" value="1"/>
</dbReference>
<dbReference type="GO" id="GO:0008168">
    <property type="term" value="F:methyltransferase activity"/>
    <property type="evidence" value="ECO:0007669"/>
    <property type="project" value="UniProtKB-KW"/>
</dbReference>
<reference evidence="6" key="1">
    <citation type="journal article" date="2019" name="Int. J. Syst. Evol. Microbiol.">
        <title>The Global Catalogue of Microorganisms (GCM) 10K type strain sequencing project: providing services to taxonomists for standard genome sequencing and annotation.</title>
        <authorList>
            <consortium name="The Broad Institute Genomics Platform"/>
            <consortium name="The Broad Institute Genome Sequencing Center for Infectious Disease"/>
            <person name="Wu L."/>
            <person name="Ma J."/>
        </authorList>
    </citation>
    <scope>NUCLEOTIDE SEQUENCE [LARGE SCALE GENOMIC DNA]</scope>
    <source>
        <strain evidence="6">CGMCC 1.18437</strain>
    </source>
</reference>
<dbReference type="PANTHER" id="PTHR44942">
    <property type="entry name" value="METHYLTRANSF_11 DOMAIN-CONTAINING PROTEIN"/>
    <property type="match status" value="1"/>
</dbReference>
<evidence type="ECO:0000313" key="6">
    <source>
        <dbReference type="Proteomes" id="UP000619376"/>
    </source>
</evidence>
<dbReference type="Gene3D" id="3.40.50.150">
    <property type="entry name" value="Vaccinia Virus protein VP39"/>
    <property type="match status" value="1"/>
</dbReference>
<comment type="caution">
    <text evidence="5">The sequence shown here is derived from an EMBL/GenBank/DDBJ whole genome shotgun (WGS) entry which is preliminary data.</text>
</comment>
<dbReference type="SUPFAM" id="SSF53335">
    <property type="entry name" value="S-adenosyl-L-methionine-dependent methyltransferases"/>
    <property type="match status" value="1"/>
</dbReference>
<evidence type="ECO:0000256" key="1">
    <source>
        <dbReference type="ARBA" id="ARBA00008361"/>
    </source>
</evidence>
<dbReference type="Pfam" id="PF08241">
    <property type="entry name" value="Methyltransf_11"/>
    <property type="match status" value="1"/>
</dbReference>